<dbReference type="SMART" id="SM00223">
    <property type="entry name" value="APPLE"/>
    <property type="match status" value="1"/>
</dbReference>
<dbReference type="Proteomes" id="UP000789390">
    <property type="component" value="Unassembled WGS sequence"/>
</dbReference>
<proteinExistence type="predicted"/>
<dbReference type="Gene3D" id="3.50.4.10">
    <property type="entry name" value="Hepatocyte Growth Factor"/>
    <property type="match status" value="1"/>
</dbReference>
<dbReference type="AlphaFoldDB" id="A0A8J2RZ49"/>
<evidence type="ECO:0000313" key="5">
    <source>
        <dbReference type="EMBL" id="CAH0111231.1"/>
    </source>
</evidence>
<evidence type="ECO:0000313" key="6">
    <source>
        <dbReference type="Proteomes" id="UP000789390"/>
    </source>
</evidence>
<dbReference type="Pfam" id="PF00024">
    <property type="entry name" value="PAN_1"/>
    <property type="match status" value="1"/>
</dbReference>
<dbReference type="InterPro" id="IPR003609">
    <property type="entry name" value="Pan_app"/>
</dbReference>
<dbReference type="PRINTS" id="PR01217">
    <property type="entry name" value="PRICHEXTENSN"/>
</dbReference>
<feature type="compositionally biased region" description="Low complexity" evidence="3">
    <location>
        <begin position="1"/>
        <end position="13"/>
    </location>
</feature>
<dbReference type="InterPro" id="IPR000177">
    <property type="entry name" value="Apple"/>
</dbReference>
<organism evidence="5 6">
    <name type="scientific">Daphnia galeata</name>
    <dbReference type="NCBI Taxonomy" id="27404"/>
    <lineage>
        <taxon>Eukaryota</taxon>
        <taxon>Metazoa</taxon>
        <taxon>Ecdysozoa</taxon>
        <taxon>Arthropoda</taxon>
        <taxon>Crustacea</taxon>
        <taxon>Branchiopoda</taxon>
        <taxon>Diplostraca</taxon>
        <taxon>Cladocera</taxon>
        <taxon>Anomopoda</taxon>
        <taxon>Daphniidae</taxon>
        <taxon>Daphnia</taxon>
    </lineage>
</organism>
<evidence type="ECO:0000256" key="2">
    <source>
        <dbReference type="ARBA" id="ARBA00023157"/>
    </source>
</evidence>
<evidence type="ECO:0000256" key="3">
    <source>
        <dbReference type="SAM" id="MobiDB-lite"/>
    </source>
</evidence>
<dbReference type="GO" id="GO:0005576">
    <property type="term" value="C:extracellular region"/>
    <property type="evidence" value="ECO:0007669"/>
    <property type="project" value="InterPro"/>
</dbReference>
<feature type="compositionally biased region" description="Pro residues" evidence="3">
    <location>
        <begin position="14"/>
        <end position="73"/>
    </location>
</feature>
<feature type="region of interest" description="Disordered" evidence="3">
    <location>
        <begin position="1"/>
        <end position="75"/>
    </location>
</feature>
<keyword evidence="6" id="KW-1185">Reference proteome</keyword>
<gene>
    <name evidence="5" type="ORF">DGAL_LOCUS14868</name>
</gene>
<comment type="caution">
    <text evidence="5">The sequence shown here is derived from an EMBL/GenBank/DDBJ whole genome shotgun (WGS) entry which is preliminary data.</text>
</comment>
<protein>
    <recommendedName>
        <fullName evidence="4">Apple domain-containing protein</fullName>
    </recommendedName>
</protein>
<dbReference type="EMBL" id="CAKKLH010000311">
    <property type="protein sequence ID" value="CAH0111231.1"/>
    <property type="molecule type" value="Genomic_DNA"/>
</dbReference>
<sequence length="186" mass="19609">MQCHPCPTCSSTYPTPPSTHPTPPPTQTTLPPPSPTQPTLPTPPPTATPPTTLPTPPPTQPTPPSHICPPTQNPPTMEFPNLPSITYSTNCDFCEHDLYTLTCVETPLDCAARCATDIRCSHFTYIANLKGGTCHLKKAFGSGGAWASSVSSPSAHVCGYVLSRALTDNSLNICVGLDITGTIRTA</sequence>
<keyword evidence="2" id="KW-1015">Disulfide bond</keyword>
<dbReference type="GO" id="GO:0006508">
    <property type="term" value="P:proteolysis"/>
    <property type="evidence" value="ECO:0007669"/>
    <property type="project" value="InterPro"/>
</dbReference>
<feature type="domain" description="Apple" evidence="4">
    <location>
        <begin position="87"/>
        <end position="158"/>
    </location>
</feature>
<evidence type="ECO:0000256" key="1">
    <source>
        <dbReference type="ARBA" id="ARBA00022737"/>
    </source>
</evidence>
<dbReference type="OrthoDB" id="6374629at2759"/>
<evidence type="ECO:0000259" key="4">
    <source>
        <dbReference type="SMART" id="SM00223"/>
    </source>
</evidence>
<name>A0A8J2RZ49_9CRUS</name>
<accession>A0A8J2RZ49</accession>
<reference evidence="5" key="1">
    <citation type="submission" date="2021-11" db="EMBL/GenBank/DDBJ databases">
        <authorList>
            <person name="Schell T."/>
        </authorList>
    </citation>
    <scope>NUCLEOTIDE SEQUENCE</scope>
    <source>
        <strain evidence="5">M5</strain>
    </source>
</reference>
<keyword evidence="1" id="KW-0677">Repeat</keyword>